<dbReference type="SMART" id="SM00530">
    <property type="entry name" value="HTH_XRE"/>
    <property type="match status" value="1"/>
</dbReference>
<dbReference type="Gene3D" id="3.30.450.180">
    <property type="match status" value="1"/>
</dbReference>
<dbReference type="InterPro" id="IPR001387">
    <property type="entry name" value="Cro/C1-type_HTH"/>
</dbReference>
<dbReference type="InterPro" id="IPR018253">
    <property type="entry name" value="DnaJ_domain_CS"/>
</dbReference>
<reference evidence="2 3" key="1">
    <citation type="submission" date="2018-11" db="EMBL/GenBank/DDBJ databases">
        <title>Whole genome sequence of Streptomyces chrestomyceticus NBRC 13444(T).</title>
        <authorList>
            <person name="Komaki H."/>
            <person name="Tamura T."/>
        </authorList>
    </citation>
    <scope>NUCLEOTIDE SEQUENCE [LARGE SCALE GENOMIC DNA]</scope>
    <source>
        <strain evidence="2 3">NBRC 13444</strain>
    </source>
</reference>
<dbReference type="EMBL" id="BHZC01000001">
    <property type="protein sequence ID" value="GCD35604.1"/>
    <property type="molecule type" value="Genomic_DNA"/>
</dbReference>
<dbReference type="SUPFAM" id="SSF47413">
    <property type="entry name" value="lambda repressor-like DNA-binding domains"/>
    <property type="match status" value="1"/>
</dbReference>
<dbReference type="Proteomes" id="UP000287830">
    <property type="component" value="Unassembled WGS sequence"/>
</dbReference>
<organism evidence="2 3">
    <name type="scientific">Streptomyces chrestomyceticus JCM 4735</name>
    <dbReference type="NCBI Taxonomy" id="1306181"/>
    <lineage>
        <taxon>Bacteria</taxon>
        <taxon>Bacillati</taxon>
        <taxon>Actinomycetota</taxon>
        <taxon>Actinomycetes</taxon>
        <taxon>Kitasatosporales</taxon>
        <taxon>Streptomycetaceae</taxon>
        <taxon>Streptomyces</taxon>
    </lineage>
</organism>
<dbReference type="AlphaFoldDB" id="A0A7U9Q0S8"/>
<dbReference type="GO" id="GO:0003677">
    <property type="term" value="F:DNA binding"/>
    <property type="evidence" value="ECO:0007669"/>
    <property type="project" value="InterPro"/>
</dbReference>
<protein>
    <submittedName>
        <fullName evidence="2">Transcriptional regulator</fullName>
    </submittedName>
</protein>
<gene>
    <name evidence="2" type="ORF">OEIGOIKO_03350</name>
</gene>
<proteinExistence type="predicted"/>
<evidence type="ECO:0000259" key="1">
    <source>
        <dbReference type="PROSITE" id="PS50943"/>
    </source>
</evidence>
<evidence type="ECO:0000313" key="3">
    <source>
        <dbReference type="Proteomes" id="UP000287830"/>
    </source>
</evidence>
<sequence>MSNRHRVGDFLREWRAKMDPNLVPGFTAKFGPRNKPGLTQAEMAVLTGVTESWYRRLEAGGIANPKTDWLERIVRILDLNEAKRYTLFVYAKGQEPPPLYRPAAVIDPSTTAVIQGQPWPAYISDASWDMLKYNDLCVQNWPWVKYGINIMTWCLTYPEARLQLIDWEESWAKPMASQLRLVHESQPENRRLAEVVADIKKRDKVAARLLTDDLTSVTHPDGHRRWMYLPNRGEEEFEVIFRCYAPLSDRSQRMMFIMSPDYSLAS</sequence>
<dbReference type="PANTHER" id="PTHR35010">
    <property type="entry name" value="BLL4672 PROTEIN-RELATED"/>
    <property type="match status" value="1"/>
</dbReference>
<dbReference type="PROSITE" id="PS50943">
    <property type="entry name" value="HTH_CROC1"/>
    <property type="match status" value="1"/>
</dbReference>
<name>A0A7U9Q0S8_9ACTN</name>
<dbReference type="PROSITE" id="PS00636">
    <property type="entry name" value="DNAJ_1"/>
    <property type="match status" value="1"/>
</dbReference>
<accession>A0A7U9Q0S8</accession>
<dbReference type="InterPro" id="IPR041413">
    <property type="entry name" value="MLTR_LBD"/>
</dbReference>
<dbReference type="Pfam" id="PF13560">
    <property type="entry name" value="HTH_31"/>
    <property type="match status" value="1"/>
</dbReference>
<dbReference type="PANTHER" id="PTHR35010:SF2">
    <property type="entry name" value="BLL4672 PROTEIN"/>
    <property type="match status" value="1"/>
</dbReference>
<dbReference type="CDD" id="cd00093">
    <property type="entry name" value="HTH_XRE"/>
    <property type="match status" value="1"/>
</dbReference>
<dbReference type="Pfam" id="PF17765">
    <property type="entry name" value="MLTR_LBD"/>
    <property type="match status" value="1"/>
</dbReference>
<dbReference type="InterPro" id="IPR010982">
    <property type="entry name" value="Lambda_DNA-bd_dom_sf"/>
</dbReference>
<evidence type="ECO:0000313" key="2">
    <source>
        <dbReference type="EMBL" id="GCD35604.1"/>
    </source>
</evidence>
<dbReference type="Gene3D" id="1.10.260.40">
    <property type="entry name" value="lambda repressor-like DNA-binding domains"/>
    <property type="match status" value="1"/>
</dbReference>
<feature type="domain" description="HTH cro/C1-type" evidence="1">
    <location>
        <begin position="33"/>
        <end position="84"/>
    </location>
</feature>
<comment type="caution">
    <text evidence="2">The sequence shown here is derived from an EMBL/GenBank/DDBJ whole genome shotgun (WGS) entry which is preliminary data.</text>
</comment>